<protein>
    <submittedName>
        <fullName evidence="2">Uncharacterized protein</fullName>
    </submittedName>
</protein>
<sequence>MRFQSKSQKQNSEDKQTFKQNEFSDLDSDFKENRKVKSTKPKKIKKQQPKSKSGNWGSGRPSKNKKTIADNQQNQQLTEEALQNLWFGRDISMKIIIYLCKMGNMIFKVVTGIPASKIKKGFMKVDSYTHQDKKKYSNQLKKDLKNKYSQILQYLDYPIETTYLFLGQNNNYNNKLYLNNIPEETKNGLEIVMKYLSPKFIDTYKLIVKEFFQNQKDVYQNTFIDNIVQQLIENYQDHKMIFDRQLIFELTKDDCILINEIESDPLQAQIHLYQNSSLRNLNFFSNTFNDEVDEIKKNSNWIRQFIQGFIEILQICCSKALSE</sequence>
<accession>A0A8S1NXT2</accession>
<evidence type="ECO:0000313" key="2">
    <source>
        <dbReference type="EMBL" id="CAD8094425.1"/>
    </source>
</evidence>
<proteinExistence type="predicted"/>
<gene>
    <name evidence="2" type="ORF">PSON_ATCC_30995.1.T0620196</name>
</gene>
<feature type="compositionally biased region" description="Polar residues" evidence="1">
    <location>
        <begin position="1"/>
        <end position="10"/>
    </location>
</feature>
<comment type="caution">
    <text evidence="2">The sequence shown here is derived from an EMBL/GenBank/DDBJ whole genome shotgun (WGS) entry which is preliminary data.</text>
</comment>
<reference evidence="2" key="1">
    <citation type="submission" date="2021-01" db="EMBL/GenBank/DDBJ databases">
        <authorList>
            <consortium name="Genoscope - CEA"/>
            <person name="William W."/>
        </authorList>
    </citation>
    <scope>NUCLEOTIDE SEQUENCE</scope>
</reference>
<organism evidence="2 3">
    <name type="scientific">Paramecium sonneborni</name>
    <dbReference type="NCBI Taxonomy" id="65129"/>
    <lineage>
        <taxon>Eukaryota</taxon>
        <taxon>Sar</taxon>
        <taxon>Alveolata</taxon>
        <taxon>Ciliophora</taxon>
        <taxon>Intramacronucleata</taxon>
        <taxon>Oligohymenophorea</taxon>
        <taxon>Peniculida</taxon>
        <taxon>Parameciidae</taxon>
        <taxon>Paramecium</taxon>
    </lineage>
</organism>
<feature type="compositionally biased region" description="Basic residues" evidence="1">
    <location>
        <begin position="36"/>
        <end position="49"/>
    </location>
</feature>
<keyword evidence="3" id="KW-1185">Reference proteome</keyword>
<evidence type="ECO:0000256" key="1">
    <source>
        <dbReference type="SAM" id="MobiDB-lite"/>
    </source>
</evidence>
<dbReference type="AlphaFoldDB" id="A0A8S1NXT2"/>
<dbReference type="Proteomes" id="UP000692954">
    <property type="component" value="Unassembled WGS sequence"/>
</dbReference>
<evidence type="ECO:0000313" key="3">
    <source>
        <dbReference type="Proteomes" id="UP000692954"/>
    </source>
</evidence>
<dbReference type="OrthoDB" id="298948at2759"/>
<feature type="region of interest" description="Disordered" evidence="1">
    <location>
        <begin position="1"/>
        <end position="73"/>
    </location>
</feature>
<name>A0A8S1NXT2_9CILI</name>
<dbReference type="EMBL" id="CAJJDN010000062">
    <property type="protein sequence ID" value="CAD8094425.1"/>
    <property type="molecule type" value="Genomic_DNA"/>
</dbReference>